<keyword evidence="13" id="KW-1185">Reference proteome</keyword>
<keyword evidence="6 8" id="KW-0472">Membrane</keyword>
<dbReference type="EC" id="2.7.13.3" evidence="2"/>
<dbReference type="CDD" id="cd12914">
    <property type="entry name" value="PDC1_DGC_like"/>
    <property type="match status" value="1"/>
</dbReference>
<dbReference type="NCBIfam" id="TIGR00229">
    <property type="entry name" value="sensory_box"/>
    <property type="match status" value="1"/>
</dbReference>
<dbReference type="InterPro" id="IPR036890">
    <property type="entry name" value="HATPase_C_sf"/>
</dbReference>
<dbReference type="SMART" id="SM00388">
    <property type="entry name" value="HisKA"/>
    <property type="match status" value="1"/>
</dbReference>
<dbReference type="FunFam" id="1.10.287.130:FF:000070">
    <property type="entry name" value="Histidine kinase sensor protein"/>
    <property type="match status" value="1"/>
</dbReference>
<dbReference type="CDD" id="cd00130">
    <property type="entry name" value="PAS"/>
    <property type="match status" value="1"/>
</dbReference>
<organism evidence="12 13">
    <name type="scientific">Magnetospirillum moscoviense</name>
    <dbReference type="NCBI Taxonomy" id="1437059"/>
    <lineage>
        <taxon>Bacteria</taxon>
        <taxon>Pseudomonadati</taxon>
        <taxon>Pseudomonadota</taxon>
        <taxon>Alphaproteobacteria</taxon>
        <taxon>Rhodospirillales</taxon>
        <taxon>Rhodospirillaceae</taxon>
        <taxon>Magnetospirillum</taxon>
    </lineage>
</organism>
<dbReference type="InterPro" id="IPR050351">
    <property type="entry name" value="BphY/WalK/GraS-like"/>
</dbReference>
<dbReference type="PROSITE" id="PS50112">
    <property type="entry name" value="PAS"/>
    <property type="match status" value="1"/>
</dbReference>
<evidence type="ECO:0000256" key="1">
    <source>
        <dbReference type="ARBA" id="ARBA00000085"/>
    </source>
</evidence>
<evidence type="ECO:0000256" key="8">
    <source>
        <dbReference type="SAM" id="Phobius"/>
    </source>
</evidence>
<dbReference type="STRING" id="1437059.A6A05_13790"/>
<keyword evidence="8" id="KW-1133">Transmembrane helix</keyword>
<dbReference type="InterPro" id="IPR003594">
    <property type="entry name" value="HATPase_dom"/>
</dbReference>
<dbReference type="SMART" id="SM00086">
    <property type="entry name" value="PAC"/>
    <property type="match status" value="1"/>
</dbReference>
<dbReference type="Pfam" id="PF00512">
    <property type="entry name" value="HisKA"/>
    <property type="match status" value="1"/>
</dbReference>
<evidence type="ECO:0000259" key="10">
    <source>
        <dbReference type="PROSITE" id="PS50112"/>
    </source>
</evidence>
<dbReference type="InterPro" id="IPR001610">
    <property type="entry name" value="PAC"/>
</dbReference>
<accession>A0A178MLU3</accession>
<dbReference type="GO" id="GO:0000156">
    <property type="term" value="F:phosphorelay response regulator activity"/>
    <property type="evidence" value="ECO:0007669"/>
    <property type="project" value="TreeGrafter"/>
</dbReference>
<dbReference type="SUPFAM" id="SSF55874">
    <property type="entry name" value="ATPase domain of HSP90 chaperone/DNA topoisomerase II/histidine kinase"/>
    <property type="match status" value="1"/>
</dbReference>
<proteinExistence type="predicted"/>
<dbReference type="Gene3D" id="1.10.287.130">
    <property type="match status" value="1"/>
</dbReference>
<name>A0A178MLU3_9PROT</name>
<keyword evidence="5" id="KW-0418">Kinase</keyword>
<reference evidence="12 13" key="1">
    <citation type="submission" date="2016-04" db="EMBL/GenBank/DDBJ databases">
        <title>Draft genome sequence of freshwater magnetotactic bacteria Magnetospirillum marisnigri SP-1 and Magnetospirillum moscoviense BB-1.</title>
        <authorList>
            <person name="Koziaeva V."/>
            <person name="Dziuba M.V."/>
            <person name="Ivanov T.M."/>
            <person name="Kuznetsov B."/>
            <person name="Grouzdev D.S."/>
        </authorList>
    </citation>
    <scope>NUCLEOTIDE SEQUENCE [LARGE SCALE GENOMIC DNA]</scope>
    <source>
        <strain evidence="12 13">BB-1</strain>
    </source>
</reference>
<dbReference type="PANTHER" id="PTHR42878">
    <property type="entry name" value="TWO-COMPONENT HISTIDINE KINASE"/>
    <property type="match status" value="1"/>
</dbReference>
<dbReference type="CDD" id="cd00082">
    <property type="entry name" value="HisKA"/>
    <property type="match status" value="1"/>
</dbReference>
<gene>
    <name evidence="12" type="ORF">A6A05_13790</name>
</gene>
<dbReference type="SMART" id="SM00091">
    <property type="entry name" value="PAS"/>
    <property type="match status" value="1"/>
</dbReference>
<dbReference type="InterPro" id="IPR013767">
    <property type="entry name" value="PAS_fold"/>
</dbReference>
<dbReference type="SUPFAM" id="SSF47384">
    <property type="entry name" value="Homodimeric domain of signal transducing histidine kinase"/>
    <property type="match status" value="1"/>
</dbReference>
<dbReference type="AlphaFoldDB" id="A0A178MLU3"/>
<dbReference type="InterPro" id="IPR003661">
    <property type="entry name" value="HisK_dim/P_dom"/>
</dbReference>
<comment type="catalytic activity">
    <reaction evidence="1">
        <text>ATP + protein L-histidine = ADP + protein N-phospho-L-histidine.</text>
        <dbReference type="EC" id="2.7.13.3"/>
    </reaction>
</comment>
<dbReference type="Pfam" id="PF22588">
    <property type="entry name" value="dCache_1_like"/>
    <property type="match status" value="1"/>
</dbReference>
<protein>
    <recommendedName>
        <fullName evidence="2">histidine kinase</fullName>
        <ecNumber evidence="2">2.7.13.3</ecNumber>
    </recommendedName>
</protein>
<dbReference type="SMART" id="SM00387">
    <property type="entry name" value="HATPase_c"/>
    <property type="match status" value="1"/>
</dbReference>
<evidence type="ECO:0000256" key="3">
    <source>
        <dbReference type="ARBA" id="ARBA00022553"/>
    </source>
</evidence>
<dbReference type="GO" id="GO:0000155">
    <property type="term" value="F:phosphorelay sensor kinase activity"/>
    <property type="evidence" value="ECO:0007669"/>
    <property type="project" value="InterPro"/>
</dbReference>
<evidence type="ECO:0000313" key="13">
    <source>
        <dbReference type="Proteomes" id="UP000078543"/>
    </source>
</evidence>
<feature type="coiled-coil region" evidence="7">
    <location>
        <begin position="419"/>
        <end position="450"/>
    </location>
</feature>
<feature type="transmembrane region" description="Helical" evidence="8">
    <location>
        <begin position="276"/>
        <end position="297"/>
    </location>
</feature>
<evidence type="ECO:0000259" key="11">
    <source>
        <dbReference type="PROSITE" id="PS50113"/>
    </source>
</evidence>
<evidence type="ECO:0000313" key="12">
    <source>
        <dbReference type="EMBL" id="OAN49483.1"/>
    </source>
</evidence>
<dbReference type="GO" id="GO:0007234">
    <property type="term" value="P:osmosensory signaling via phosphorelay pathway"/>
    <property type="evidence" value="ECO:0007669"/>
    <property type="project" value="TreeGrafter"/>
</dbReference>
<dbReference type="Pfam" id="PF02518">
    <property type="entry name" value="HATPase_c"/>
    <property type="match status" value="1"/>
</dbReference>
<dbReference type="GO" id="GO:0006355">
    <property type="term" value="P:regulation of DNA-templated transcription"/>
    <property type="evidence" value="ECO:0007669"/>
    <property type="project" value="InterPro"/>
</dbReference>
<sequence>MLAYALALIGLIAVATGWDVYGSYRAQQDLVHRQMATLANAASVGIEGSVRAIDGLLQDAAKSIDLDHWPNPQAVSYIQARLVAFPEIHDLIIVGPDGRTVSEIINARSTTAQVLDVSDREYFLHQRDHWADQSLHIAAPVVSRAMGRHVIPLSRPLPGRNGAFGGLVAAGINPVYFGKVLGGFAMQQDASASLLRRDGIFLARFPDEAQYRGLSAADSPIFRQHLPAASAGVVDAPDIVTGRQRVIAYRAMDNYPLVAISTLPVPIALQEWRQQMAQGVVTILVLAGGVLFLTFVVERRTDSLRGLAEIIQSSDDAIIGMNLAGRITSWNGGAERLFGYAACEAIGQSVTMLGPKDRPREGQDVLNLIANGQPVEHYETQRKTKDGRLVDVSVSISPIKDGRGKITGGSKIVRDITRRKRAEDEIRHLAAVLERRVEERTAELVAANQEMESFTYAVSHDLRAPLRAMTGFSQALIEDYGSTLDGNSKVYLDQIVIASRHMGALIDGLLLLSRCSRGDLQRETVDLSAMAAWMQRELHQAHLDRKVTWTIEDGLSAWGDPRMIEIVMRNLMGNAMKYTARTEDAQVRIFSERDGATVRICVADNGAGFNPAHSDKLFRPFQRLHRQDEFPGLGIGLATVRRIVSRHGGAIEATSAPDKGATFCFSLPVGVDPDIEVGES</sequence>
<dbReference type="PROSITE" id="PS50113">
    <property type="entry name" value="PAC"/>
    <property type="match status" value="1"/>
</dbReference>
<feature type="domain" description="PAC" evidence="11">
    <location>
        <begin position="376"/>
        <end position="428"/>
    </location>
</feature>
<feature type="domain" description="PAS" evidence="10">
    <location>
        <begin position="303"/>
        <end position="372"/>
    </location>
</feature>
<dbReference type="EMBL" id="LWQU01000148">
    <property type="protein sequence ID" value="OAN49483.1"/>
    <property type="molecule type" value="Genomic_DNA"/>
</dbReference>
<keyword evidence="8" id="KW-0812">Transmembrane</keyword>
<dbReference type="PROSITE" id="PS50109">
    <property type="entry name" value="HIS_KIN"/>
    <property type="match status" value="1"/>
</dbReference>
<dbReference type="SUPFAM" id="SSF55785">
    <property type="entry name" value="PYP-like sensor domain (PAS domain)"/>
    <property type="match status" value="1"/>
</dbReference>
<dbReference type="Gene3D" id="3.30.565.10">
    <property type="entry name" value="Histidine kinase-like ATPase, C-terminal domain"/>
    <property type="match status" value="1"/>
</dbReference>
<keyword evidence="3" id="KW-0597">Phosphoprotein</keyword>
<dbReference type="InterPro" id="IPR054327">
    <property type="entry name" value="His-kinase-like_sensor"/>
</dbReference>
<evidence type="ECO:0000256" key="7">
    <source>
        <dbReference type="SAM" id="Coils"/>
    </source>
</evidence>
<evidence type="ECO:0000256" key="4">
    <source>
        <dbReference type="ARBA" id="ARBA00022679"/>
    </source>
</evidence>
<dbReference type="InterPro" id="IPR005467">
    <property type="entry name" value="His_kinase_dom"/>
</dbReference>
<dbReference type="PRINTS" id="PR00344">
    <property type="entry name" value="BCTRLSENSOR"/>
</dbReference>
<keyword evidence="7" id="KW-0175">Coiled coil</keyword>
<dbReference type="PANTHER" id="PTHR42878:SF15">
    <property type="entry name" value="BACTERIOPHYTOCHROME"/>
    <property type="match status" value="1"/>
</dbReference>
<dbReference type="InterPro" id="IPR000014">
    <property type="entry name" value="PAS"/>
</dbReference>
<feature type="domain" description="Histidine kinase" evidence="9">
    <location>
        <begin position="457"/>
        <end position="671"/>
    </location>
</feature>
<evidence type="ECO:0000259" key="9">
    <source>
        <dbReference type="PROSITE" id="PS50109"/>
    </source>
</evidence>
<dbReference type="InterPro" id="IPR004358">
    <property type="entry name" value="Sig_transdc_His_kin-like_C"/>
</dbReference>
<dbReference type="InterPro" id="IPR035965">
    <property type="entry name" value="PAS-like_dom_sf"/>
</dbReference>
<dbReference type="CDD" id="cd12915">
    <property type="entry name" value="PDC2_DGC_like"/>
    <property type="match status" value="1"/>
</dbReference>
<dbReference type="Proteomes" id="UP000078543">
    <property type="component" value="Unassembled WGS sequence"/>
</dbReference>
<dbReference type="FunFam" id="3.30.565.10:FF:000006">
    <property type="entry name" value="Sensor histidine kinase WalK"/>
    <property type="match status" value="1"/>
</dbReference>
<dbReference type="InterPro" id="IPR000700">
    <property type="entry name" value="PAS-assoc_C"/>
</dbReference>
<evidence type="ECO:0000256" key="2">
    <source>
        <dbReference type="ARBA" id="ARBA00012438"/>
    </source>
</evidence>
<dbReference type="Gene3D" id="3.30.450.20">
    <property type="entry name" value="PAS domain"/>
    <property type="match status" value="3"/>
</dbReference>
<dbReference type="GO" id="GO:0030295">
    <property type="term" value="F:protein kinase activator activity"/>
    <property type="evidence" value="ECO:0007669"/>
    <property type="project" value="TreeGrafter"/>
</dbReference>
<dbReference type="GO" id="GO:0016020">
    <property type="term" value="C:membrane"/>
    <property type="evidence" value="ECO:0007669"/>
    <property type="project" value="UniProtKB-SubCell"/>
</dbReference>
<dbReference type="Pfam" id="PF00989">
    <property type="entry name" value="PAS"/>
    <property type="match status" value="1"/>
</dbReference>
<comment type="caution">
    <text evidence="12">The sequence shown here is derived from an EMBL/GenBank/DDBJ whole genome shotgun (WGS) entry which is preliminary data.</text>
</comment>
<evidence type="ECO:0000256" key="5">
    <source>
        <dbReference type="ARBA" id="ARBA00022777"/>
    </source>
</evidence>
<keyword evidence="4" id="KW-0808">Transferase</keyword>
<dbReference type="InterPro" id="IPR036097">
    <property type="entry name" value="HisK_dim/P_sf"/>
</dbReference>
<evidence type="ECO:0000256" key="6">
    <source>
        <dbReference type="ARBA" id="ARBA00023136"/>
    </source>
</evidence>